<protein>
    <submittedName>
        <fullName evidence="3">Cytochrome P450</fullName>
    </submittedName>
</protein>
<evidence type="ECO:0000256" key="2">
    <source>
        <dbReference type="RuleBase" id="RU000461"/>
    </source>
</evidence>
<accession>A0ABQ3V6D1</accession>
<keyword evidence="4" id="KW-1185">Reference proteome</keyword>
<dbReference type="InterPro" id="IPR017972">
    <property type="entry name" value="Cyt_P450_CS"/>
</dbReference>
<organism evidence="3 4">
    <name type="scientific">Ktedonobacter robiniae</name>
    <dbReference type="NCBI Taxonomy" id="2778365"/>
    <lineage>
        <taxon>Bacteria</taxon>
        <taxon>Bacillati</taxon>
        <taxon>Chloroflexota</taxon>
        <taxon>Ktedonobacteria</taxon>
        <taxon>Ktedonobacterales</taxon>
        <taxon>Ktedonobacteraceae</taxon>
        <taxon>Ktedonobacter</taxon>
    </lineage>
</organism>
<evidence type="ECO:0000313" key="3">
    <source>
        <dbReference type="EMBL" id="GHO60010.1"/>
    </source>
</evidence>
<dbReference type="PANTHER" id="PTHR46696">
    <property type="entry name" value="P450, PUTATIVE (EUROFUNG)-RELATED"/>
    <property type="match status" value="1"/>
</dbReference>
<dbReference type="PRINTS" id="PR00359">
    <property type="entry name" value="BP450"/>
</dbReference>
<dbReference type="InterPro" id="IPR002397">
    <property type="entry name" value="Cyt_P450_B"/>
</dbReference>
<sequence>MTQKNDEHLGVAYHPLQSEQLENPFPFYARLRNEEPITFSPEIGAWLVTRYQDVRAILAQPDVFSSRDLTRPLSALTPAALQILRQGYPMAPTAISSDGLNHQRFREPYVKALSVSRIASHEPYIRTVVHRLLDQLETSNSADFITQFAYPLTLEVILHVIGIPGEHMAKVKAWCEDLVDFLYADLTEERQVECAKGMVAFQHYIVRLIEDRRQNPHLDMISDLLHFQVSNQPPLSTHELVSAFCGFLMAGHRTTVDLLGNGMALLQQSREQWQALCEQPERIPTAIEEILRYDSPVQALYRTTTQSTHLAGVQLPAGTLLLLVFGSANRDEGQFPDAHVFNSQRTPNRHMAFGHGIHFCVGAPLARLEGSIAFEALTQRLPGIRLVEGQHLAHVPILAFRGYQKLHVTWP</sequence>
<dbReference type="Pfam" id="PF00067">
    <property type="entry name" value="p450"/>
    <property type="match status" value="1"/>
</dbReference>
<comment type="caution">
    <text evidence="3">The sequence shown here is derived from an EMBL/GenBank/DDBJ whole genome shotgun (WGS) entry which is preliminary data.</text>
</comment>
<gene>
    <name evidence="3" type="ORF">KSB_84850</name>
</gene>
<keyword evidence="2" id="KW-0349">Heme</keyword>
<dbReference type="CDD" id="cd11078">
    <property type="entry name" value="CYP130-like"/>
    <property type="match status" value="1"/>
</dbReference>
<keyword evidence="2" id="KW-0408">Iron</keyword>
<name>A0ABQ3V6D1_9CHLR</name>
<dbReference type="EMBL" id="BNJG01000004">
    <property type="protein sequence ID" value="GHO60010.1"/>
    <property type="molecule type" value="Genomic_DNA"/>
</dbReference>
<comment type="similarity">
    <text evidence="1 2">Belongs to the cytochrome P450 family.</text>
</comment>
<dbReference type="SUPFAM" id="SSF48264">
    <property type="entry name" value="Cytochrome P450"/>
    <property type="match status" value="1"/>
</dbReference>
<keyword evidence="2" id="KW-0503">Monooxygenase</keyword>
<evidence type="ECO:0000313" key="4">
    <source>
        <dbReference type="Proteomes" id="UP000654345"/>
    </source>
</evidence>
<keyword evidence="2" id="KW-0560">Oxidoreductase</keyword>
<dbReference type="RefSeq" id="WP_201376198.1">
    <property type="nucleotide sequence ID" value="NZ_BNJG01000004.1"/>
</dbReference>
<dbReference type="Proteomes" id="UP000654345">
    <property type="component" value="Unassembled WGS sequence"/>
</dbReference>
<dbReference type="InterPro" id="IPR001128">
    <property type="entry name" value="Cyt_P450"/>
</dbReference>
<proteinExistence type="inferred from homology"/>
<dbReference type="PROSITE" id="PS00086">
    <property type="entry name" value="CYTOCHROME_P450"/>
    <property type="match status" value="1"/>
</dbReference>
<evidence type="ECO:0000256" key="1">
    <source>
        <dbReference type="ARBA" id="ARBA00010617"/>
    </source>
</evidence>
<keyword evidence="2" id="KW-0479">Metal-binding</keyword>
<dbReference type="Gene3D" id="1.10.630.10">
    <property type="entry name" value="Cytochrome P450"/>
    <property type="match status" value="1"/>
</dbReference>
<dbReference type="InterPro" id="IPR036396">
    <property type="entry name" value="Cyt_P450_sf"/>
</dbReference>
<reference evidence="3 4" key="1">
    <citation type="journal article" date="2021" name="Int. J. Syst. Evol. Microbiol.">
        <title>Reticulibacter mediterranei gen. nov., sp. nov., within the new family Reticulibacteraceae fam. nov., and Ktedonospora formicarum gen. nov., sp. nov., Ktedonobacter robiniae sp. nov., Dictyobacter formicarum sp. nov. and Dictyobacter arantiisoli sp. nov., belonging to the class Ktedonobacteria.</title>
        <authorList>
            <person name="Yabe S."/>
            <person name="Zheng Y."/>
            <person name="Wang C.M."/>
            <person name="Sakai Y."/>
            <person name="Abe K."/>
            <person name="Yokota A."/>
            <person name="Donadio S."/>
            <person name="Cavaletti L."/>
            <person name="Monciardini P."/>
        </authorList>
    </citation>
    <scope>NUCLEOTIDE SEQUENCE [LARGE SCALE GENOMIC DNA]</scope>
    <source>
        <strain evidence="3 4">SOSP1-30</strain>
    </source>
</reference>
<dbReference type="PANTHER" id="PTHR46696:SF1">
    <property type="entry name" value="CYTOCHROME P450 YJIB-RELATED"/>
    <property type="match status" value="1"/>
</dbReference>